<dbReference type="PROSITE" id="PS50006">
    <property type="entry name" value="FHA_DOMAIN"/>
    <property type="match status" value="1"/>
</dbReference>
<dbReference type="OMA" id="MKQGWQP"/>
<sequence length="407" mass="43754">MSTVKGDVYGPELEFPGDSSTASYAAYGVPDGTTSNHPLAEHQEEGEIQDEVDYPSKSKLHPIFRLVVDSSSILPPKHRIAVIDGYSSVEIGRDAQIQGSTTPRVRLKELEVSKIHATAYWDGAQKEWNIVDMGSKHGTFVRAAADPQGSDARLSQPRVASLPRRLSHADALTIGGTVFTVHIHSDGLACEECSIGTLTQEIPLFPKTKTAGVKRTREDAQIDEAAPIAQPRVNAKRALHSLRSELLSRTTASAAISGPTKEYTDRSARRRALQPTPHTMSPGVQTPRVYSPAPPKPVPLSRPAPSWEPPPRPRTPTSAPPVPIAASSIGHKLLMKQGWEPGTALGTSSADDEGGERMALLEPLQTVVLGKRAGLGSTPASGSSTPQPAGDGDWKEEARRRRWQSTQ</sequence>
<evidence type="ECO:0000313" key="5">
    <source>
        <dbReference type="Proteomes" id="UP000007431"/>
    </source>
</evidence>
<feature type="compositionally biased region" description="Pro residues" evidence="1">
    <location>
        <begin position="292"/>
        <end position="323"/>
    </location>
</feature>
<dbReference type="Gene3D" id="2.60.200.20">
    <property type="match status" value="1"/>
</dbReference>
<feature type="domain" description="G-patch" evidence="3">
    <location>
        <begin position="326"/>
        <end position="380"/>
    </location>
</feature>
<feature type="domain" description="FHA" evidence="2">
    <location>
        <begin position="89"/>
        <end position="141"/>
    </location>
</feature>
<dbReference type="eggNOG" id="KOG0154">
    <property type="taxonomic scope" value="Eukaryota"/>
</dbReference>
<dbReference type="InterPro" id="IPR000253">
    <property type="entry name" value="FHA_dom"/>
</dbReference>
<dbReference type="PANTHER" id="PTHR23106:SF24">
    <property type="entry name" value="ANGIOGENIC FACTOR WITH G PATCH AND FHA DOMAINS 1"/>
    <property type="match status" value="1"/>
</dbReference>
<feature type="compositionally biased region" description="Polar residues" evidence="1">
    <location>
        <begin position="378"/>
        <end position="387"/>
    </location>
</feature>
<dbReference type="GeneID" id="9593670"/>
<feature type="region of interest" description="Disordered" evidence="1">
    <location>
        <begin position="250"/>
        <end position="324"/>
    </location>
</feature>
<name>D8QIS2_SCHCM</name>
<evidence type="ECO:0000259" key="3">
    <source>
        <dbReference type="PROSITE" id="PS50174"/>
    </source>
</evidence>
<dbReference type="GO" id="GO:0003676">
    <property type="term" value="F:nucleic acid binding"/>
    <property type="evidence" value="ECO:0007669"/>
    <property type="project" value="InterPro"/>
</dbReference>
<dbReference type="PROSITE" id="PS50174">
    <property type="entry name" value="G_PATCH"/>
    <property type="match status" value="1"/>
</dbReference>
<dbReference type="KEGG" id="scm:SCHCO_01175908"/>
<reference evidence="4 5" key="1">
    <citation type="journal article" date="2010" name="Nat. Biotechnol.">
        <title>Genome sequence of the model mushroom Schizophyllum commune.</title>
        <authorList>
            <person name="Ohm R.A."/>
            <person name="de Jong J.F."/>
            <person name="Lugones L.G."/>
            <person name="Aerts A."/>
            <person name="Kothe E."/>
            <person name="Stajich J.E."/>
            <person name="de Vries R.P."/>
            <person name="Record E."/>
            <person name="Levasseur A."/>
            <person name="Baker S.E."/>
            <person name="Bartholomew K.A."/>
            <person name="Coutinho P.M."/>
            <person name="Erdmann S."/>
            <person name="Fowler T.J."/>
            <person name="Gathman A.C."/>
            <person name="Lombard V."/>
            <person name="Henrissat B."/>
            <person name="Knabe N."/>
            <person name="Kuees U."/>
            <person name="Lilly W.W."/>
            <person name="Lindquist E."/>
            <person name="Lucas S."/>
            <person name="Magnuson J.K."/>
            <person name="Piumi F."/>
            <person name="Raudaskoski M."/>
            <person name="Salamov A."/>
            <person name="Schmutz J."/>
            <person name="Schwarze F.W.M.R."/>
            <person name="vanKuyk P.A."/>
            <person name="Horton J.S."/>
            <person name="Grigoriev I.V."/>
            <person name="Woesten H.A.B."/>
        </authorList>
    </citation>
    <scope>NUCLEOTIDE SEQUENCE [LARGE SCALE GENOMIC DNA]</scope>
    <source>
        <strain evidence="5">H4-8 / FGSC 9210</strain>
    </source>
</reference>
<dbReference type="HOGENOM" id="CLU_056034_0_0_1"/>
<dbReference type="Pfam" id="PF01585">
    <property type="entry name" value="G-patch"/>
    <property type="match status" value="1"/>
</dbReference>
<proteinExistence type="predicted"/>
<dbReference type="Pfam" id="PF00498">
    <property type="entry name" value="FHA"/>
    <property type="match status" value="1"/>
</dbReference>
<protein>
    <recommendedName>
        <fullName evidence="6">G-patch domain-containing protein</fullName>
    </recommendedName>
</protein>
<dbReference type="STRING" id="578458.D8QIS2"/>
<dbReference type="SUPFAM" id="SSF49879">
    <property type="entry name" value="SMAD/FHA domain"/>
    <property type="match status" value="1"/>
</dbReference>
<feature type="region of interest" description="Disordered" evidence="1">
    <location>
        <begin position="1"/>
        <end position="49"/>
    </location>
</feature>
<dbReference type="VEuPathDB" id="FungiDB:SCHCODRAFT_01175908"/>
<accession>D8QIS2</accession>
<dbReference type="PANTHER" id="PTHR23106">
    <property type="entry name" value="ANGIOGENIC FACTOR WITH G PATCH AND FHA DOMAINS 1"/>
    <property type="match status" value="1"/>
</dbReference>
<keyword evidence="5" id="KW-1185">Reference proteome</keyword>
<dbReference type="InterPro" id="IPR000467">
    <property type="entry name" value="G_patch_dom"/>
</dbReference>
<organism evidence="5">
    <name type="scientific">Schizophyllum commune (strain H4-8 / FGSC 9210)</name>
    <name type="common">Split gill fungus</name>
    <dbReference type="NCBI Taxonomy" id="578458"/>
    <lineage>
        <taxon>Eukaryota</taxon>
        <taxon>Fungi</taxon>
        <taxon>Dikarya</taxon>
        <taxon>Basidiomycota</taxon>
        <taxon>Agaricomycotina</taxon>
        <taxon>Agaricomycetes</taxon>
        <taxon>Agaricomycetidae</taxon>
        <taxon>Agaricales</taxon>
        <taxon>Schizophyllaceae</taxon>
        <taxon>Schizophyllum</taxon>
    </lineage>
</organism>
<dbReference type="InterPro" id="IPR053027">
    <property type="entry name" value="AGGF1"/>
</dbReference>
<evidence type="ECO:0000259" key="2">
    <source>
        <dbReference type="PROSITE" id="PS50006"/>
    </source>
</evidence>
<dbReference type="InParanoid" id="D8QIS2"/>
<dbReference type="Proteomes" id="UP000007431">
    <property type="component" value="Unassembled WGS sequence"/>
</dbReference>
<dbReference type="SMART" id="SM00443">
    <property type="entry name" value="G_patch"/>
    <property type="match status" value="1"/>
</dbReference>
<feature type="region of interest" description="Disordered" evidence="1">
    <location>
        <begin position="370"/>
        <end position="407"/>
    </location>
</feature>
<dbReference type="AlphaFoldDB" id="D8QIS2"/>
<dbReference type="OrthoDB" id="21470at2759"/>
<evidence type="ECO:0000313" key="4">
    <source>
        <dbReference type="EMBL" id="EFI92277.1"/>
    </source>
</evidence>
<dbReference type="RefSeq" id="XP_003027180.1">
    <property type="nucleotide sequence ID" value="XM_003027134.1"/>
</dbReference>
<dbReference type="InterPro" id="IPR008984">
    <property type="entry name" value="SMAD_FHA_dom_sf"/>
</dbReference>
<dbReference type="EMBL" id="GL377313">
    <property type="protein sequence ID" value="EFI92277.1"/>
    <property type="molecule type" value="Genomic_DNA"/>
</dbReference>
<evidence type="ECO:0008006" key="6">
    <source>
        <dbReference type="Google" id="ProtNLM"/>
    </source>
</evidence>
<gene>
    <name evidence="4" type="ORF">SCHCODRAFT_61261</name>
</gene>
<evidence type="ECO:0000256" key="1">
    <source>
        <dbReference type="SAM" id="MobiDB-lite"/>
    </source>
</evidence>